<feature type="transmembrane region" description="Helical" evidence="6">
    <location>
        <begin position="483"/>
        <end position="505"/>
    </location>
</feature>
<comment type="caution">
    <text evidence="7">The sequence shown here is derived from an EMBL/GenBank/DDBJ whole genome shotgun (WGS) entry which is preliminary data.</text>
</comment>
<feature type="transmembrane region" description="Helical" evidence="6">
    <location>
        <begin position="122"/>
        <end position="142"/>
    </location>
</feature>
<evidence type="ECO:0000313" key="8">
    <source>
        <dbReference type="Proteomes" id="UP000324800"/>
    </source>
</evidence>
<evidence type="ECO:0000256" key="2">
    <source>
        <dbReference type="ARBA" id="ARBA00022692"/>
    </source>
</evidence>
<feature type="region of interest" description="Disordered" evidence="5">
    <location>
        <begin position="218"/>
        <end position="257"/>
    </location>
</feature>
<feature type="transmembrane region" description="Helical" evidence="6">
    <location>
        <begin position="189"/>
        <end position="211"/>
    </location>
</feature>
<feature type="transmembrane region" description="Helical" evidence="6">
    <location>
        <begin position="22"/>
        <end position="45"/>
    </location>
</feature>
<evidence type="ECO:0000256" key="1">
    <source>
        <dbReference type="ARBA" id="ARBA00004141"/>
    </source>
</evidence>
<dbReference type="EMBL" id="SNRW01007144">
    <property type="protein sequence ID" value="KAA6381757.1"/>
    <property type="molecule type" value="Genomic_DNA"/>
</dbReference>
<reference evidence="7 8" key="1">
    <citation type="submission" date="2019-03" db="EMBL/GenBank/DDBJ databases">
        <title>Single cell metagenomics reveals metabolic interactions within the superorganism composed of flagellate Streblomastix strix and complex community of Bacteroidetes bacteria on its surface.</title>
        <authorList>
            <person name="Treitli S.C."/>
            <person name="Kolisko M."/>
            <person name="Husnik F."/>
            <person name="Keeling P."/>
            <person name="Hampl V."/>
        </authorList>
    </citation>
    <scope>NUCLEOTIDE SEQUENCE [LARGE SCALE GENOMIC DNA]</scope>
    <source>
        <strain evidence="7">ST1C</strain>
    </source>
</reference>
<comment type="subcellular location">
    <subcellularLocation>
        <location evidence="1">Membrane</location>
        <topology evidence="1">Multi-pass membrane protein</topology>
    </subcellularLocation>
</comment>
<protein>
    <recommendedName>
        <fullName evidence="9">Major facilitator superfamily (MFS) profile domain-containing protein</fullName>
    </recommendedName>
</protein>
<keyword evidence="2 6" id="KW-0812">Transmembrane</keyword>
<feature type="transmembrane region" description="Helical" evidence="6">
    <location>
        <begin position="411"/>
        <end position="430"/>
    </location>
</feature>
<feature type="transmembrane region" description="Helical" evidence="6">
    <location>
        <begin position="343"/>
        <end position="360"/>
    </location>
</feature>
<dbReference type="GO" id="GO:0016020">
    <property type="term" value="C:membrane"/>
    <property type="evidence" value="ECO:0007669"/>
    <property type="project" value="UniProtKB-SubCell"/>
</dbReference>
<dbReference type="InterPro" id="IPR011701">
    <property type="entry name" value="MFS"/>
</dbReference>
<dbReference type="Pfam" id="PF07690">
    <property type="entry name" value="MFS_1"/>
    <property type="match status" value="1"/>
</dbReference>
<feature type="transmembrane region" description="Helical" evidence="6">
    <location>
        <begin position="163"/>
        <end position="183"/>
    </location>
</feature>
<evidence type="ECO:0000313" key="7">
    <source>
        <dbReference type="EMBL" id="KAA6381757.1"/>
    </source>
</evidence>
<feature type="transmembrane region" description="Helical" evidence="6">
    <location>
        <begin position="380"/>
        <end position="399"/>
    </location>
</feature>
<dbReference type="OrthoDB" id="191783at2759"/>
<dbReference type="Proteomes" id="UP000324800">
    <property type="component" value="Unassembled WGS sequence"/>
</dbReference>
<evidence type="ECO:0000256" key="4">
    <source>
        <dbReference type="ARBA" id="ARBA00023136"/>
    </source>
</evidence>
<proteinExistence type="predicted"/>
<evidence type="ECO:0000256" key="6">
    <source>
        <dbReference type="SAM" id="Phobius"/>
    </source>
</evidence>
<dbReference type="SUPFAM" id="SSF103473">
    <property type="entry name" value="MFS general substrate transporter"/>
    <property type="match status" value="1"/>
</dbReference>
<name>A0A5J4VGN7_9EUKA</name>
<feature type="transmembrane region" description="Helical" evidence="6">
    <location>
        <begin position="96"/>
        <end position="116"/>
    </location>
</feature>
<evidence type="ECO:0008006" key="9">
    <source>
        <dbReference type="Google" id="ProtNLM"/>
    </source>
</evidence>
<dbReference type="InterPro" id="IPR036259">
    <property type="entry name" value="MFS_trans_sf"/>
</dbReference>
<sequence length="557" mass="62040">MTEIPQIPDNLGNILHLYRRRWWILFLFGLNVALEGMALIVFLAAPDSTCKYYEQSNISMQDLNLSVSIGAAVFEICVVLMMVLQARFNNMRAMTLISAWALVLSGIVRMFPTWVPSLKSKVFPFILVQSILTQFGGAFCYSMSSEASALWFGSEQREFITGLLAQMSPIGIGLGFLIFPFIARNGEGMGIVLYITFIPQAVLTILITIYFPSRPLKPPSYSESYKREKEKSDNVKQSNISINNQENDQQQSFVDTQSQKAYDEQTPLVVSNQNKNSSINEQQKSYIAHKNQQSTFSTQFTDSNLKDINEQTQMLSQSSPSQTQQTSIQHFISIMKCLLRPRMLIFLIVTGLQSGATQAWNGNITFLLTQTGLKESFGGIVSFLCVYGNAIGGIITSFVSGRLLYRKEKLIITILFIVADVMMIFVMLMLPFPDNNPNNRIIVKVPPAVLVVLCTITGTSGGAPFPLFFEMAAELGFPTISEAISAGAVTFCNLLVNSAVLFIFSRVGSGLLTPITAAILTLSTILLPFVRFEYLRAHMEDIKRNEYQQIQGSSINE</sequence>
<keyword evidence="4 6" id="KW-0472">Membrane</keyword>
<dbReference type="GO" id="GO:0022857">
    <property type="term" value="F:transmembrane transporter activity"/>
    <property type="evidence" value="ECO:0007669"/>
    <property type="project" value="InterPro"/>
</dbReference>
<dbReference type="PANTHER" id="PTHR10924:SF6">
    <property type="entry name" value="SOLUTE CARRIER FAMILY 49 MEMBER A3"/>
    <property type="match status" value="1"/>
</dbReference>
<feature type="compositionally biased region" description="Basic and acidic residues" evidence="5">
    <location>
        <begin position="224"/>
        <end position="234"/>
    </location>
</feature>
<feature type="compositionally biased region" description="Polar residues" evidence="5">
    <location>
        <begin position="235"/>
        <end position="257"/>
    </location>
</feature>
<evidence type="ECO:0000256" key="3">
    <source>
        <dbReference type="ARBA" id="ARBA00022989"/>
    </source>
</evidence>
<accession>A0A5J4VGN7</accession>
<dbReference type="PANTHER" id="PTHR10924">
    <property type="entry name" value="MAJOR FACILITATOR SUPERFAMILY PROTEIN-RELATED"/>
    <property type="match status" value="1"/>
</dbReference>
<evidence type="ECO:0000256" key="5">
    <source>
        <dbReference type="SAM" id="MobiDB-lite"/>
    </source>
</evidence>
<feature type="transmembrane region" description="Helical" evidence="6">
    <location>
        <begin position="450"/>
        <end position="471"/>
    </location>
</feature>
<keyword evidence="3 6" id="KW-1133">Transmembrane helix</keyword>
<feature type="transmembrane region" description="Helical" evidence="6">
    <location>
        <begin position="511"/>
        <end position="530"/>
    </location>
</feature>
<dbReference type="AlphaFoldDB" id="A0A5J4VGN7"/>
<dbReference type="InterPro" id="IPR049680">
    <property type="entry name" value="FLVCR1-2_SLC49-like"/>
</dbReference>
<feature type="transmembrane region" description="Helical" evidence="6">
    <location>
        <begin position="65"/>
        <end position="84"/>
    </location>
</feature>
<gene>
    <name evidence="7" type="ORF">EZS28_022718</name>
</gene>
<dbReference type="Gene3D" id="1.20.1250.20">
    <property type="entry name" value="MFS general substrate transporter like domains"/>
    <property type="match status" value="1"/>
</dbReference>
<organism evidence="7 8">
    <name type="scientific">Streblomastix strix</name>
    <dbReference type="NCBI Taxonomy" id="222440"/>
    <lineage>
        <taxon>Eukaryota</taxon>
        <taxon>Metamonada</taxon>
        <taxon>Preaxostyla</taxon>
        <taxon>Oxymonadida</taxon>
        <taxon>Streblomastigidae</taxon>
        <taxon>Streblomastix</taxon>
    </lineage>
</organism>